<feature type="compositionally biased region" description="Basic and acidic residues" evidence="1">
    <location>
        <begin position="307"/>
        <end position="317"/>
    </location>
</feature>
<feature type="compositionally biased region" description="Basic residues" evidence="1">
    <location>
        <begin position="1"/>
        <end position="11"/>
    </location>
</feature>
<feature type="region of interest" description="Disordered" evidence="1">
    <location>
        <begin position="262"/>
        <end position="373"/>
    </location>
</feature>
<gene>
    <name evidence="2" type="ORF">I303_04690</name>
    <name evidence="3" type="ORF">I303_104335</name>
</gene>
<feature type="region of interest" description="Disordered" evidence="1">
    <location>
        <begin position="1"/>
        <end position="45"/>
    </location>
</feature>
<evidence type="ECO:0000313" key="3">
    <source>
        <dbReference type="EMBL" id="WWC61750.1"/>
    </source>
</evidence>
<dbReference type="AlphaFoldDB" id="A0A1A6A5M0"/>
<evidence type="ECO:0008006" key="5">
    <source>
        <dbReference type="Google" id="ProtNLM"/>
    </source>
</evidence>
<dbReference type="STRING" id="1296121.A0A1A6A5M0"/>
<keyword evidence="4" id="KW-1185">Reference proteome</keyword>
<dbReference type="RefSeq" id="XP_018263197.1">
    <property type="nucleotide sequence ID" value="XM_018407986.1"/>
</dbReference>
<evidence type="ECO:0000313" key="4">
    <source>
        <dbReference type="Proteomes" id="UP000078595"/>
    </source>
</evidence>
<dbReference type="VEuPathDB" id="FungiDB:I303_04690"/>
<dbReference type="KEGG" id="kdj:28968389"/>
<reference evidence="3" key="3">
    <citation type="submission" date="2024-02" db="EMBL/GenBank/DDBJ databases">
        <title>Comparative genomics of Cryptococcus and Kwoniella reveals pathogenesis evolution and contrasting modes of karyotype evolution via chromosome fusion or intercentromeric recombination.</title>
        <authorList>
            <person name="Coelho M.A."/>
            <person name="David-Palma M."/>
            <person name="Shea T."/>
            <person name="Bowers K."/>
            <person name="McGinley-Smith S."/>
            <person name="Mohammad A.W."/>
            <person name="Gnirke A."/>
            <person name="Yurkov A.M."/>
            <person name="Nowrousian M."/>
            <person name="Sun S."/>
            <person name="Cuomo C.A."/>
            <person name="Heitman J."/>
        </authorList>
    </citation>
    <scope>NUCLEOTIDE SEQUENCE</scope>
    <source>
        <strain evidence="3">CBS 10117</strain>
    </source>
</reference>
<feature type="region of interest" description="Disordered" evidence="1">
    <location>
        <begin position="184"/>
        <end position="213"/>
    </location>
</feature>
<feature type="compositionally biased region" description="Basic and acidic residues" evidence="1">
    <location>
        <begin position="262"/>
        <end position="283"/>
    </location>
</feature>
<organism evidence="2">
    <name type="scientific">Kwoniella dejecticola CBS 10117</name>
    <dbReference type="NCBI Taxonomy" id="1296121"/>
    <lineage>
        <taxon>Eukaryota</taxon>
        <taxon>Fungi</taxon>
        <taxon>Dikarya</taxon>
        <taxon>Basidiomycota</taxon>
        <taxon>Agaricomycotina</taxon>
        <taxon>Tremellomycetes</taxon>
        <taxon>Tremellales</taxon>
        <taxon>Cryptococcaceae</taxon>
        <taxon>Kwoniella</taxon>
    </lineage>
</organism>
<reference evidence="2" key="1">
    <citation type="submission" date="2013-07" db="EMBL/GenBank/DDBJ databases">
        <title>The Genome Sequence of Cryptococcus dejecticola CBS10117.</title>
        <authorList>
            <consortium name="The Broad Institute Genome Sequencing Platform"/>
            <person name="Cuomo C."/>
            <person name="Litvintseva A."/>
            <person name="Chen Y."/>
            <person name="Heitman J."/>
            <person name="Sun S."/>
            <person name="Springer D."/>
            <person name="Dromer F."/>
            <person name="Young S.K."/>
            <person name="Zeng Q."/>
            <person name="Gargeya S."/>
            <person name="Fitzgerald M."/>
            <person name="Abouelleil A."/>
            <person name="Alvarado L."/>
            <person name="Berlin A.M."/>
            <person name="Chapman S.B."/>
            <person name="Dewar J."/>
            <person name="Goldberg J."/>
            <person name="Griggs A."/>
            <person name="Gujja S."/>
            <person name="Hansen M."/>
            <person name="Howarth C."/>
            <person name="Imamovic A."/>
            <person name="Larimer J."/>
            <person name="McCowan C."/>
            <person name="Murphy C."/>
            <person name="Pearson M."/>
            <person name="Priest M."/>
            <person name="Roberts A."/>
            <person name="Saif S."/>
            <person name="Shea T."/>
            <person name="Sykes S."/>
            <person name="Wortman J."/>
            <person name="Nusbaum C."/>
            <person name="Birren B."/>
        </authorList>
    </citation>
    <scope>NUCLEOTIDE SEQUENCE [LARGE SCALE GENOMIC DNA]</scope>
    <source>
        <strain evidence="2">CBS 10117</strain>
    </source>
</reference>
<proteinExistence type="predicted"/>
<evidence type="ECO:0000256" key="1">
    <source>
        <dbReference type="SAM" id="MobiDB-lite"/>
    </source>
</evidence>
<name>A0A1A6A5M0_9TREE</name>
<reference evidence="3" key="2">
    <citation type="submission" date="2013-07" db="EMBL/GenBank/DDBJ databases">
        <authorList>
            <consortium name="The Broad Institute Genome Sequencing Platform"/>
            <person name="Cuomo C."/>
            <person name="Litvintseva A."/>
            <person name="Chen Y."/>
            <person name="Heitman J."/>
            <person name="Sun S."/>
            <person name="Springer D."/>
            <person name="Dromer F."/>
            <person name="Young S.K."/>
            <person name="Zeng Q."/>
            <person name="Gargeya S."/>
            <person name="Fitzgerald M."/>
            <person name="Abouelleil A."/>
            <person name="Alvarado L."/>
            <person name="Berlin A.M."/>
            <person name="Chapman S.B."/>
            <person name="Dewar J."/>
            <person name="Goldberg J."/>
            <person name="Griggs A."/>
            <person name="Gujja S."/>
            <person name="Hansen M."/>
            <person name="Howarth C."/>
            <person name="Imamovic A."/>
            <person name="Larimer J."/>
            <person name="McCowan C."/>
            <person name="Murphy C."/>
            <person name="Pearson M."/>
            <person name="Priest M."/>
            <person name="Roberts A."/>
            <person name="Saif S."/>
            <person name="Shea T."/>
            <person name="Sykes S."/>
            <person name="Wortman J."/>
            <person name="Nusbaum C."/>
            <person name="Birren B."/>
        </authorList>
    </citation>
    <scope>NUCLEOTIDE SEQUENCE</scope>
    <source>
        <strain evidence="3">CBS 10117</strain>
    </source>
</reference>
<sequence length="416" mass="46496">MSYPRPPKRAYPKPYRSHPNSDSSRSGPSRPSHASSSSTTTQVPPIAYVQAYEAQLVYDRDELAREVVKRDSRRGMGLIRYAGEIEVEVEDDDSPEGGAEREIWADRHDILHLLPTVTLPTVISNPGQTSRSDSPGSPASSSSSWDSLPSDMEETFHLSDPEEIAAYEQEKKKRWIEALRQDRLREREKEDEEEDNNRQGTQAGYDKEEKPPEAILALMRHTAKAIFASPNPSVLEMRILTNHSNDERFSFLKGRYKDVWDKIKSDLKKEKEGERREKERSKGLDLGLGGLGGYDSDSDSDSGEGSGRSDGEEEVPKSPHSSPPPPPPPPEDGEDEGNVPPPPPPPEHDTQEDIGVFSSPPPLSTVTEDAEPSGIVSINAARVDQSSEQEEEKQRIRRLRMEEWKRKRAADKGTTI</sequence>
<dbReference type="EMBL" id="KI894031">
    <property type="protein sequence ID" value="OBR85355.1"/>
    <property type="molecule type" value="Genomic_DNA"/>
</dbReference>
<accession>A0A1A6A5M0</accession>
<dbReference type="EMBL" id="CP144534">
    <property type="protein sequence ID" value="WWC61750.1"/>
    <property type="molecule type" value="Genomic_DNA"/>
</dbReference>
<feature type="compositionally biased region" description="Low complexity" evidence="1">
    <location>
        <begin position="12"/>
        <end position="38"/>
    </location>
</feature>
<feature type="compositionally biased region" description="Low complexity" evidence="1">
    <location>
        <begin position="130"/>
        <end position="150"/>
    </location>
</feature>
<feature type="region of interest" description="Disordered" evidence="1">
    <location>
        <begin position="120"/>
        <end position="164"/>
    </location>
</feature>
<protein>
    <recommendedName>
        <fullName evidence="5">SURP motif domain-containing protein</fullName>
    </recommendedName>
</protein>
<dbReference type="OrthoDB" id="2552978at2759"/>
<feature type="compositionally biased region" description="Pro residues" evidence="1">
    <location>
        <begin position="321"/>
        <end position="330"/>
    </location>
</feature>
<dbReference type="Proteomes" id="UP000078595">
    <property type="component" value="Chromosome 5"/>
</dbReference>
<dbReference type="GeneID" id="28968389"/>
<evidence type="ECO:0000313" key="2">
    <source>
        <dbReference type="EMBL" id="OBR85355.1"/>
    </source>
</evidence>